<name>A0A5C6ES56_9BACT</name>
<gene>
    <name evidence="2" type="ORF">Poly59_30670</name>
</gene>
<comment type="caution">
    <text evidence="2">The sequence shown here is derived from an EMBL/GenBank/DDBJ whole genome shotgun (WGS) entry which is preliminary data.</text>
</comment>
<protein>
    <submittedName>
        <fullName evidence="2">Uncharacterized protein</fullName>
    </submittedName>
</protein>
<dbReference type="AlphaFoldDB" id="A0A5C6ES56"/>
<reference evidence="2 3" key="1">
    <citation type="submission" date="2019-02" db="EMBL/GenBank/DDBJ databases">
        <title>Deep-cultivation of Planctomycetes and their phenomic and genomic characterization uncovers novel biology.</title>
        <authorList>
            <person name="Wiegand S."/>
            <person name="Jogler M."/>
            <person name="Boedeker C."/>
            <person name="Pinto D."/>
            <person name="Vollmers J."/>
            <person name="Rivas-Marin E."/>
            <person name="Kohn T."/>
            <person name="Peeters S.H."/>
            <person name="Heuer A."/>
            <person name="Rast P."/>
            <person name="Oberbeckmann S."/>
            <person name="Bunk B."/>
            <person name="Jeske O."/>
            <person name="Meyerdierks A."/>
            <person name="Storesund J.E."/>
            <person name="Kallscheuer N."/>
            <person name="Luecker S."/>
            <person name="Lage O.M."/>
            <person name="Pohl T."/>
            <person name="Merkel B.J."/>
            <person name="Hornburger P."/>
            <person name="Mueller R.-W."/>
            <person name="Bruemmer F."/>
            <person name="Labrenz M."/>
            <person name="Spormann A.M."/>
            <person name="Op Den Camp H."/>
            <person name="Overmann J."/>
            <person name="Amann R."/>
            <person name="Jetten M.S.M."/>
            <person name="Mascher T."/>
            <person name="Medema M.H."/>
            <person name="Devos D.P."/>
            <person name="Kaster A.-K."/>
            <person name="Ovreas L."/>
            <person name="Rohde M."/>
            <person name="Galperin M.Y."/>
            <person name="Jogler C."/>
        </authorList>
    </citation>
    <scope>NUCLEOTIDE SEQUENCE [LARGE SCALE GENOMIC DNA]</scope>
    <source>
        <strain evidence="2 3">Poly59</strain>
    </source>
</reference>
<dbReference type="Proteomes" id="UP000317977">
    <property type="component" value="Unassembled WGS sequence"/>
</dbReference>
<sequence>MSDNASDHGVAARDVDSTKRAARNSRASHCYLSMSKPDLYEYLRKECPDLESAKRWIRKWCDEWDQVLPWDDEAEFTVRAMAGHLSHVLEGGDYDNGYATGCFSYMATKHGSDLFWAAHGTE</sequence>
<accession>A0A5C6ES56</accession>
<keyword evidence="3" id="KW-1185">Reference proteome</keyword>
<evidence type="ECO:0000313" key="2">
    <source>
        <dbReference type="EMBL" id="TWU51475.1"/>
    </source>
</evidence>
<proteinExistence type="predicted"/>
<feature type="region of interest" description="Disordered" evidence="1">
    <location>
        <begin position="1"/>
        <end position="25"/>
    </location>
</feature>
<dbReference type="EMBL" id="SJPX01000003">
    <property type="protein sequence ID" value="TWU51475.1"/>
    <property type="molecule type" value="Genomic_DNA"/>
</dbReference>
<evidence type="ECO:0000256" key="1">
    <source>
        <dbReference type="SAM" id="MobiDB-lite"/>
    </source>
</evidence>
<evidence type="ECO:0000313" key="3">
    <source>
        <dbReference type="Proteomes" id="UP000317977"/>
    </source>
</evidence>
<organism evidence="2 3">
    <name type="scientific">Rubripirellula reticaptiva</name>
    <dbReference type="NCBI Taxonomy" id="2528013"/>
    <lineage>
        <taxon>Bacteria</taxon>
        <taxon>Pseudomonadati</taxon>
        <taxon>Planctomycetota</taxon>
        <taxon>Planctomycetia</taxon>
        <taxon>Pirellulales</taxon>
        <taxon>Pirellulaceae</taxon>
        <taxon>Rubripirellula</taxon>
    </lineage>
</organism>
<feature type="compositionally biased region" description="Basic and acidic residues" evidence="1">
    <location>
        <begin position="10"/>
        <end position="19"/>
    </location>
</feature>